<dbReference type="HAMAP" id="MF_00161">
    <property type="entry name" value="LspA"/>
    <property type="match status" value="1"/>
</dbReference>
<evidence type="ECO:0000313" key="12">
    <source>
        <dbReference type="EMBL" id="HIU23414.1"/>
    </source>
</evidence>
<feature type="active site" evidence="9">
    <location>
        <position position="121"/>
    </location>
</feature>
<dbReference type="GO" id="GO:0006508">
    <property type="term" value="P:proteolysis"/>
    <property type="evidence" value="ECO:0007669"/>
    <property type="project" value="UniProtKB-KW"/>
</dbReference>
<dbReference type="GO" id="GO:0004190">
    <property type="term" value="F:aspartic-type endopeptidase activity"/>
    <property type="evidence" value="ECO:0007669"/>
    <property type="project" value="UniProtKB-UniRule"/>
</dbReference>
<keyword evidence="6 9" id="KW-0378">Hydrolase</keyword>
<comment type="catalytic activity">
    <reaction evidence="9 10">
        <text>Release of signal peptides from bacterial membrane prolipoproteins. Hydrolyzes -Xaa-Yaa-Zaa-|-(S,diacylglyceryl)Cys-, in which Xaa is hydrophobic (preferably Leu), and Yaa (Ala or Ser) and Zaa (Gly or Ala) have small, neutral side chains.</text>
        <dbReference type="EC" id="3.4.23.36"/>
    </reaction>
</comment>
<dbReference type="Proteomes" id="UP000824078">
    <property type="component" value="Unassembled WGS sequence"/>
</dbReference>
<comment type="function">
    <text evidence="9 10">This protein specifically catalyzes the removal of signal peptides from prolipoproteins.</text>
</comment>
<keyword evidence="8 9" id="KW-0472">Membrane</keyword>
<dbReference type="AlphaFoldDB" id="A0A9D1HW19"/>
<feature type="active site" evidence="9">
    <location>
        <position position="137"/>
    </location>
</feature>
<feature type="transmembrane region" description="Helical" evidence="9">
    <location>
        <begin position="68"/>
        <end position="86"/>
    </location>
</feature>
<evidence type="ECO:0000256" key="3">
    <source>
        <dbReference type="ARBA" id="ARBA00022670"/>
    </source>
</evidence>
<feature type="transmembrane region" description="Helical" evidence="9">
    <location>
        <begin position="7"/>
        <end position="24"/>
    </location>
</feature>
<comment type="similarity">
    <text evidence="1 9 11">Belongs to the peptidase A8 family.</text>
</comment>
<dbReference type="PANTHER" id="PTHR33695:SF1">
    <property type="entry name" value="LIPOPROTEIN SIGNAL PEPTIDASE"/>
    <property type="match status" value="1"/>
</dbReference>
<evidence type="ECO:0000256" key="4">
    <source>
        <dbReference type="ARBA" id="ARBA00022692"/>
    </source>
</evidence>
<dbReference type="PRINTS" id="PR00781">
    <property type="entry name" value="LIPOSIGPTASE"/>
</dbReference>
<evidence type="ECO:0000256" key="6">
    <source>
        <dbReference type="ARBA" id="ARBA00022801"/>
    </source>
</evidence>
<dbReference type="PROSITE" id="PS00855">
    <property type="entry name" value="SPASE_II"/>
    <property type="match status" value="1"/>
</dbReference>
<dbReference type="PANTHER" id="PTHR33695">
    <property type="entry name" value="LIPOPROTEIN SIGNAL PEPTIDASE"/>
    <property type="match status" value="1"/>
</dbReference>
<keyword evidence="5 9" id="KW-0064">Aspartyl protease</keyword>
<evidence type="ECO:0000256" key="7">
    <source>
        <dbReference type="ARBA" id="ARBA00022989"/>
    </source>
</evidence>
<dbReference type="NCBIfam" id="TIGR00077">
    <property type="entry name" value="lspA"/>
    <property type="match status" value="1"/>
</dbReference>
<evidence type="ECO:0000256" key="10">
    <source>
        <dbReference type="RuleBase" id="RU000594"/>
    </source>
</evidence>
<evidence type="ECO:0000256" key="8">
    <source>
        <dbReference type="ARBA" id="ARBA00023136"/>
    </source>
</evidence>
<dbReference type="EC" id="3.4.23.36" evidence="9"/>
<accession>A0A9D1HW19</accession>
<evidence type="ECO:0000256" key="1">
    <source>
        <dbReference type="ARBA" id="ARBA00006139"/>
    </source>
</evidence>
<comment type="subcellular location">
    <subcellularLocation>
        <location evidence="9">Cell membrane</location>
        <topology evidence="9">Multi-pass membrane protein</topology>
    </subcellularLocation>
</comment>
<keyword evidence="3 9" id="KW-0645">Protease</keyword>
<keyword evidence="7 9" id="KW-1133">Transmembrane helix</keyword>
<feature type="transmembrane region" description="Helical" evidence="9">
    <location>
        <begin position="93"/>
        <end position="111"/>
    </location>
</feature>
<organism evidence="12 13">
    <name type="scientific">Candidatus Coprovicinus avistercoris</name>
    <dbReference type="NCBI Taxonomy" id="2840754"/>
    <lineage>
        <taxon>Bacteria</taxon>
        <taxon>Bacillati</taxon>
        <taxon>Actinomycetota</taxon>
        <taxon>Coriobacteriia</taxon>
        <taxon>Coriobacteriales</taxon>
        <taxon>Coriobacteriaceae</taxon>
        <taxon>Coriobacteriaceae incertae sedis</taxon>
        <taxon>Candidatus Coprovicinus</taxon>
    </lineage>
</organism>
<evidence type="ECO:0000256" key="11">
    <source>
        <dbReference type="RuleBase" id="RU004181"/>
    </source>
</evidence>
<evidence type="ECO:0000256" key="2">
    <source>
        <dbReference type="ARBA" id="ARBA00022475"/>
    </source>
</evidence>
<feature type="transmembrane region" description="Helical" evidence="9">
    <location>
        <begin position="131"/>
        <end position="153"/>
    </location>
</feature>
<reference evidence="12" key="2">
    <citation type="journal article" date="2021" name="PeerJ">
        <title>Extensive microbial diversity within the chicken gut microbiome revealed by metagenomics and culture.</title>
        <authorList>
            <person name="Gilroy R."/>
            <person name="Ravi A."/>
            <person name="Getino M."/>
            <person name="Pursley I."/>
            <person name="Horton D.L."/>
            <person name="Alikhan N.F."/>
            <person name="Baker D."/>
            <person name="Gharbi K."/>
            <person name="Hall N."/>
            <person name="Watson M."/>
            <person name="Adriaenssens E.M."/>
            <person name="Foster-Nyarko E."/>
            <person name="Jarju S."/>
            <person name="Secka A."/>
            <person name="Antonio M."/>
            <person name="Oren A."/>
            <person name="Chaudhuri R.R."/>
            <person name="La Ragione R."/>
            <person name="Hildebrand F."/>
            <person name="Pallen M.J."/>
        </authorList>
    </citation>
    <scope>NUCLEOTIDE SEQUENCE</scope>
    <source>
        <strain evidence="12">ChiHjej12B11-29160</strain>
    </source>
</reference>
<comment type="caution">
    <text evidence="12">The sequence shown here is derived from an EMBL/GenBank/DDBJ whole genome shotgun (WGS) entry which is preliminary data.</text>
</comment>
<dbReference type="Pfam" id="PF01252">
    <property type="entry name" value="Peptidase_A8"/>
    <property type="match status" value="1"/>
</dbReference>
<protein>
    <recommendedName>
        <fullName evidence="9">Lipoprotein signal peptidase</fullName>
        <ecNumber evidence="9">3.4.23.36</ecNumber>
    </recommendedName>
    <alternativeName>
        <fullName evidence="9">Prolipoprotein signal peptidase</fullName>
    </alternativeName>
    <alternativeName>
        <fullName evidence="9">Signal peptidase II</fullName>
        <shortName evidence="9">SPase II</shortName>
    </alternativeName>
</protein>
<keyword evidence="2 9" id="KW-1003">Cell membrane</keyword>
<dbReference type="EMBL" id="DVMQ01000003">
    <property type="protein sequence ID" value="HIU23414.1"/>
    <property type="molecule type" value="Genomic_DNA"/>
</dbReference>
<reference evidence="12" key="1">
    <citation type="submission" date="2020-10" db="EMBL/GenBank/DDBJ databases">
        <authorList>
            <person name="Gilroy R."/>
        </authorList>
    </citation>
    <scope>NUCLEOTIDE SEQUENCE</scope>
    <source>
        <strain evidence="12">ChiHjej12B11-29160</strain>
    </source>
</reference>
<sequence length="169" mass="17933">MAKRQHAFVRIAVLVAVALAVLVLDQVSKAFMRSYLADGPREFIPGVLGLRLTENTGAAFSMGEGSQWLFVGIAVLVCIAVLIWVALDSSLSLSLVCSLGLVVGGGLANLIDRVCLGAVTDFFATEFIDFPIFNVADIAITCGVVLTLLLWWLQSEGSDSKKDSGGQRG</sequence>
<dbReference type="GO" id="GO:0005886">
    <property type="term" value="C:plasma membrane"/>
    <property type="evidence" value="ECO:0007669"/>
    <property type="project" value="UniProtKB-SubCell"/>
</dbReference>
<gene>
    <name evidence="9 12" type="primary">lspA</name>
    <name evidence="12" type="ORF">IAD17_00600</name>
</gene>
<proteinExistence type="inferred from homology"/>
<evidence type="ECO:0000256" key="5">
    <source>
        <dbReference type="ARBA" id="ARBA00022750"/>
    </source>
</evidence>
<dbReference type="InterPro" id="IPR001872">
    <property type="entry name" value="Peptidase_A8"/>
</dbReference>
<keyword evidence="4 9" id="KW-0812">Transmembrane</keyword>
<comment type="pathway">
    <text evidence="9">Protein modification; lipoprotein biosynthesis (signal peptide cleavage).</text>
</comment>
<name>A0A9D1HW19_9ACTN</name>
<evidence type="ECO:0000313" key="13">
    <source>
        <dbReference type="Proteomes" id="UP000824078"/>
    </source>
</evidence>
<evidence type="ECO:0000256" key="9">
    <source>
        <dbReference type="HAMAP-Rule" id="MF_00161"/>
    </source>
</evidence>